<organism evidence="16 17">
    <name type="scientific">Caenorhabditis remanei</name>
    <name type="common">Caenorhabditis vulgaris</name>
    <dbReference type="NCBI Taxonomy" id="31234"/>
    <lineage>
        <taxon>Eukaryota</taxon>
        <taxon>Metazoa</taxon>
        <taxon>Ecdysozoa</taxon>
        <taxon>Nematoda</taxon>
        <taxon>Chromadorea</taxon>
        <taxon>Rhabditida</taxon>
        <taxon>Rhabditina</taxon>
        <taxon>Rhabditomorpha</taxon>
        <taxon>Rhabditoidea</taxon>
        <taxon>Rhabditidae</taxon>
        <taxon>Peloderinae</taxon>
        <taxon>Caenorhabditis</taxon>
    </lineage>
</organism>
<feature type="compositionally biased region" description="Polar residues" evidence="12">
    <location>
        <begin position="300"/>
        <end position="315"/>
    </location>
</feature>
<dbReference type="SMART" id="SM00326">
    <property type="entry name" value="SH3"/>
    <property type="match status" value="1"/>
</dbReference>
<dbReference type="InterPro" id="IPR036028">
    <property type="entry name" value="SH3-like_dom_sf"/>
</dbReference>
<feature type="chain" id="PRO_5025501398" evidence="13">
    <location>
        <begin position="18"/>
        <end position="557"/>
    </location>
</feature>
<evidence type="ECO:0000256" key="9">
    <source>
        <dbReference type="ARBA" id="ARBA00023212"/>
    </source>
</evidence>
<proteinExistence type="inferred from homology"/>
<keyword evidence="9" id="KW-0206">Cytoskeleton</keyword>
<dbReference type="EMBL" id="WUAV01000003">
    <property type="protein sequence ID" value="KAF1762336.1"/>
    <property type="molecule type" value="Genomic_DNA"/>
</dbReference>
<dbReference type="CTD" id="9800909"/>
<dbReference type="GO" id="GO:0005856">
    <property type="term" value="C:cytoskeleton"/>
    <property type="evidence" value="ECO:0007669"/>
    <property type="project" value="UniProtKB-SubCell"/>
</dbReference>
<dbReference type="InterPro" id="IPR028457">
    <property type="entry name" value="ABI"/>
</dbReference>
<accession>A0A6A5H658</accession>
<feature type="region of interest" description="Disordered" evidence="12">
    <location>
        <begin position="428"/>
        <end position="468"/>
    </location>
</feature>
<dbReference type="Proteomes" id="UP000483820">
    <property type="component" value="Chromosome III"/>
</dbReference>
<dbReference type="InterPro" id="IPR001452">
    <property type="entry name" value="SH3_domain"/>
</dbReference>
<dbReference type="InterPro" id="IPR012849">
    <property type="entry name" value="Abl-interactor_HHR_dom"/>
</dbReference>
<evidence type="ECO:0000256" key="4">
    <source>
        <dbReference type="ARBA" id="ARBA00010020"/>
    </source>
</evidence>
<evidence type="ECO:0000259" key="14">
    <source>
        <dbReference type="PROSITE" id="PS50002"/>
    </source>
</evidence>
<dbReference type="InterPro" id="IPR000727">
    <property type="entry name" value="T_SNARE_dom"/>
</dbReference>
<evidence type="ECO:0000313" key="17">
    <source>
        <dbReference type="Proteomes" id="UP000483820"/>
    </source>
</evidence>
<feature type="region of interest" description="Disordered" evidence="12">
    <location>
        <begin position="236"/>
        <end position="270"/>
    </location>
</feature>
<feature type="domain" description="SH3" evidence="14">
    <location>
        <begin position="500"/>
        <end position="557"/>
    </location>
</feature>
<keyword evidence="10" id="KW-0966">Cell projection</keyword>
<comment type="similarity">
    <text evidence="4">Belongs to the ABI family.</text>
</comment>
<evidence type="ECO:0000256" key="11">
    <source>
        <dbReference type="PROSITE-ProRule" id="PRU00192"/>
    </source>
</evidence>
<feature type="region of interest" description="Disordered" evidence="12">
    <location>
        <begin position="285"/>
        <end position="339"/>
    </location>
</feature>
<reference evidence="16 17" key="1">
    <citation type="submission" date="2019-12" db="EMBL/GenBank/DDBJ databases">
        <title>Chromosome-level assembly of the Caenorhabditis remanei genome.</title>
        <authorList>
            <person name="Teterina A.A."/>
            <person name="Willis J.H."/>
            <person name="Phillips P.C."/>
        </authorList>
    </citation>
    <scope>NUCLEOTIDE SEQUENCE [LARGE SCALE GENOMIC DNA]</scope>
    <source>
        <strain evidence="16 17">PX506</strain>
        <tissue evidence="16">Whole organism</tissue>
    </source>
</reference>
<protein>
    <submittedName>
        <fullName evidence="16">Uncharacterized protein</fullName>
    </submittedName>
</protein>
<keyword evidence="7" id="KW-0597">Phosphoprotein</keyword>
<feature type="region of interest" description="Disordered" evidence="12">
    <location>
        <begin position="352"/>
        <end position="395"/>
    </location>
</feature>
<evidence type="ECO:0000256" key="5">
    <source>
        <dbReference type="ARBA" id="ARBA00022443"/>
    </source>
</evidence>
<feature type="compositionally biased region" description="Polar residues" evidence="12">
    <location>
        <begin position="238"/>
        <end position="264"/>
    </location>
</feature>
<dbReference type="PROSITE" id="PS50192">
    <property type="entry name" value="T_SNARE"/>
    <property type="match status" value="1"/>
</dbReference>
<dbReference type="PANTHER" id="PTHR10460:SF0">
    <property type="entry name" value="ABELSON INTERACTING PROTEIN, ISOFORM D"/>
    <property type="match status" value="1"/>
</dbReference>
<keyword evidence="8" id="KW-0175">Coiled coil</keyword>
<dbReference type="GO" id="GO:0031209">
    <property type="term" value="C:SCAR complex"/>
    <property type="evidence" value="ECO:0007669"/>
    <property type="project" value="TreeGrafter"/>
</dbReference>
<evidence type="ECO:0000256" key="3">
    <source>
        <dbReference type="ARBA" id="ARBA00004510"/>
    </source>
</evidence>
<keyword evidence="5 11" id="KW-0728">SH3 domain</keyword>
<dbReference type="CDD" id="cd11826">
    <property type="entry name" value="SH3_Abi"/>
    <property type="match status" value="1"/>
</dbReference>
<dbReference type="Gene3D" id="6.10.140.1620">
    <property type="match status" value="1"/>
</dbReference>
<gene>
    <name evidence="16" type="ORF">GCK72_010598</name>
</gene>
<dbReference type="SUPFAM" id="SSF50044">
    <property type="entry name" value="SH3-domain"/>
    <property type="match status" value="1"/>
</dbReference>
<evidence type="ECO:0000259" key="15">
    <source>
        <dbReference type="PROSITE" id="PS50192"/>
    </source>
</evidence>
<evidence type="ECO:0000256" key="2">
    <source>
        <dbReference type="ARBA" id="ARBA00004486"/>
    </source>
</evidence>
<feature type="domain" description="T-SNARE coiled-coil homology" evidence="15">
    <location>
        <begin position="127"/>
        <end position="189"/>
    </location>
</feature>
<feature type="signal peptide" evidence="13">
    <location>
        <begin position="1"/>
        <end position="17"/>
    </location>
</feature>
<dbReference type="RefSeq" id="XP_003111064.2">
    <property type="nucleotide sequence ID" value="XM_003111016.2"/>
</dbReference>
<dbReference type="PRINTS" id="PR00452">
    <property type="entry name" value="SH3DOMAIN"/>
</dbReference>
<evidence type="ECO:0000256" key="8">
    <source>
        <dbReference type="ARBA" id="ARBA00023054"/>
    </source>
</evidence>
<name>A0A6A5H658_CAERE</name>
<evidence type="ECO:0000256" key="6">
    <source>
        <dbReference type="ARBA" id="ARBA00022490"/>
    </source>
</evidence>
<dbReference type="InterPro" id="IPR028455">
    <property type="entry name" value="ABI3_SH3"/>
</dbReference>
<evidence type="ECO:0000256" key="13">
    <source>
        <dbReference type="SAM" id="SignalP"/>
    </source>
</evidence>
<dbReference type="GO" id="GO:0001764">
    <property type="term" value="P:neuron migration"/>
    <property type="evidence" value="ECO:0007669"/>
    <property type="project" value="TreeGrafter"/>
</dbReference>
<comment type="caution">
    <text evidence="16">The sequence shown here is derived from an EMBL/GenBank/DDBJ whole genome shotgun (WGS) entry which is preliminary data.</text>
</comment>
<evidence type="ECO:0000256" key="1">
    <source>
        <dbReference type="ARBA" id="ARBA00004245"/>
    </source>
</evidence>
<dbReference type="GeneID" id="9800909"/>
<dbReference type="PROSITE" id="PS50002">
    <property type="entry name" value="SH3"/>
    <property type="match status" value="1"/>
</dbReference>
<dbReference type="GO" id="GO:0035591">
    <property type="term" value="F:signaling adaptor activity"/>
    <property type="evidence" value="ECO:0007669"/>
    <property type="project" value="TreeGrafter"/>
</dbReference>
<dbReference type="GO" id="GO:0030175">
    <property type="term" value="C:filopodium"/>
    <property type="evidence" value="ECO:0007669"/>
    <property type="project" value="UniProtKB-SubCell"/>
</dbReference>
<dbReference type="GO" id="GO:0030027">
    <property type="term" value="C:lamellipodium"/>
    <property type="evidence" value="ECO:0007669"/>
    <property type="project" value="UniProtKB-SubCell"/>
</dbReference>
<dbReference type="Pfam" id="PF07815">
    <property type="entry name" value="Abi_HHR"/>
    <property type="match status" value="1"/>
</dbReference>
<evidence type="ECO:0000256" key="10">
    <source>
        <dbReference type="ARBA" id="ARBA00023273"/>
    </source>
</evidence>
<keyword evidence="6" id="KW-0963">Cytoplasm</keyword>
<evidence type="ECO:0000256" key="7">
    <source>
        <dbReference type="ARBA" id="ARBA00022553"/>
    </source>
</evidence>
<evidence type="ECO:0000256" key="12">
    <source>
        <dbReference type="SAM" id="MobiDB-lite"/>
    </source>
</evidence>
<keyword evidence="13" id="KW-0732">Signal</keyword>
<dbReference type="Gene3D" id="2.30.30.40">
    <property type="entry name" value="SH3 Domains"/>
    <property type="match status" value="1"/>
</dbReference>
<evidence type="ECO:0000313" key="16">
    <source>
        <dbReference type="EMBL" id="KAF1762336.1"/>
    </source>
</evidence>
<sequence>MNCFLSYFSLFFSVVSSRTISVHYICRIRQKSDHFTSRVVKLKTLKFSLSYSSSRNSAFRVSWTRCLKTDNQMLHHAEGGMSVNDLQELIDRRIPDNRNQLETSHENLAKVAEFCKKNYVTSRDQPLALEETKQYAIQSLASVAYQINKMAVDLHDMLAFQTEKVDSLVNQVQYVGQVVDVHKEKLARREIGALTTNKTLFKQPKIIAPAVQEPKLRYQRTPIDYSILDGIGHGVRSADQSRGGTLISRATSSVSGSSPSQYHNDSPAYGVFSGERTATLGRTMRPYAPSIAPSDYRLPQMSSQSESRMTRQISHGSEFGDHLSGGGGSGSQHGSSDYNSIYQQDRYGTIRAGGRTTIDGGSVAAPRLPSAQSSAGPESPTFPLPPPQISSMHYNGYVAPGSVVQQQQQQIQHQQPYQPQNYGTIRKSTVSRSDLPPPPSSVLTGNRISIHDDMDDLPPPPESVGGSSAYGVFSGGRSDSYLSSQPASLFDTSAGWMPNEYLEKVRVLYDYDAQKEDELTLRENAIVYVLKKNDDDWYEGVLDGVTGLFPGNYVVPL</sequence>
<dbReference type="PANTHER" id="PTHR10460">
    <property type="entry name" value="ABL INTERACTOR FAMILY MEMBER"/>
    <property type="match status" value="1"/>
</dbReference>
<comment type="subcellular location">
    <subcellularLocation>
        <location evidence="2">Cell projection</location>
        <location evidence="2">Filopodium</location>
    </subcellularLocation>
    <subcellularLocation>
        <location evidence="3">Cell projection</location>
        <location evidence="3">Lamellipodium</location>
    </subcellularLocation>
    <subcellularLocation>
        <location evidence="1">Cytoplasm</location>
        <location evidence="1">Cytoskeleton</location>
    </subcellularLocation>
</comment>
<dbReference type="AlphaFoldDB" id="A0A6A5H658"/>
<dbReference type="GO" id="GO:0017124">
    <property type="term" value="F:SH3 domain binding"/>
    <property type="evidence" value="ECO:0007669"/>
    <property type="project" value="TreeGrafter"/>
</dbReference>
<dbReference type="Pfam" id="PF14604">
    <property type="entry name" value="SH3_9"/>
    <property type="match status" value="1"/>
</dbReference>
<dbReference type="KEGG" id="crq:GCK72_010598"/>
<dbReference type="FunFam" id="2.30.30.40:FF:000002">
    <property type="entry name" value="abl interactor 1 isoform X1"/>
    <property type="match status" value="1"/>
</dbReference>